<sequence>MDTEDPAGAAPAGTGSDRSPRRSRRRRRLTRLAAAGVAALLLASAPWAWTKVAAHGHLHPEATAPAVDVVIVLGTGVAPDRQQPGERLAGRLQTAAALVRAGRARVVLVSGDGNGASGDEPTVMTSYLAGLGVDPQRVVADPFGLDTYDTCARARQVYGVTRALIVTQSYHLSRAVTLCRHLGVDVDGVPARCAGCPPTLLAGKAVRDYLASPKAAWDAARRRPPAVRSPENTDIRDALRGT</sequence>
<dbReference type="Pfam" id="PF02698">
    <property type="entry name" value="DUF218"/>
    <property type="match status" value="1"/>
</dbReference>
<keyword evidence="2" id="KW-1133">Transmembrane helix</keyword>
<proteinExistence type="predicted"/>
<dbReference type="GO" id="GO:0005886">
    <property type="term" value="C:plasma membrane"/>
    <property type="evidence" value="ECO:0007669"/>
    <property type="project" value="TreeGrafter"/>
</dbReference>
<name>A0A1C4Z6P9_MICEC</name>
<feature type="region of interest" description="Disordered" evidence="1">
    <location>
        <begin position="1"/>
        <end position="25"/>
    </location>
</feature>
<dbReference type="Proteomes" id="UP000198253">
    <property type="component" value="Chromosome I"/>
</dbReference>
<dbReference type="CDD" id="cd06259">
    <property type="entry name" value="YdcF-like"/>
    <property type="match status" value="1"/>
</dbReference>
<evidence type="ECO:0000256" key="1">
    <source>
        <dbReference type="SAM" id="MobiDB-lite"/>
    </source>
</evidence>
<dbReference type="PANTHER" id="PTHR30336">
    <property type="entry name" value="INNER MEMBRANE PROTEIN, PROBABLE PERMEASE"/>
    <property type="match status" value="1"/>
</dbReference>
<dbReference type="AlphaFoldDB" id="A0A1C4Z6P9"/>
<keyword evidence="5" id="KW-1185">Reference proteome</keyword>
<dbReference type="RefSeq" id="WP_231931433.1">
    <property type="nucleotide sequence ID" value="NZ_LT607413.1"/>
</dbReference>
<keyword evidence="2" id="KW-0812">Transmembrane</keyword>
<keyword evidence="2" id="KW-0472">Membrane</keyword>
<dbReference type="PANTHER" id="PTHR30336:SF6">
    <property type="entry name" value="INTEGRAL MEMBRANE PROTEIN"/>
    <property type="match status" value="1"/>
</dbReference>
<protein>
    <submittedName>
        <fullName evidence="4">Protein SanA, affects membrane permeability for vancomycin</fullName>
    </submittedName>
</protein>
<feature type="region of interest" description="Disordered" evidence="1">
    <location>
        <begin position="218"/>
        <end position="242"/>
    </location>
</feature>
<evidence type="ECO:0000256" key="2">
    <source>
        <dbReference type="SAM" id="Phobius"/>
    </source>
</evidence>
<dbReference type="InterPro" id="IPR003848">
    <property type="entry name" value="DUF218"/>
</dbReference>
<gene>
    <name evidence="4" type="ORF">GA0070618_4844</name>
</gene>
<evidence type="ECO:0000259" key="3">
    <source>
        <dbReference type="Pfam" id="PF02698"/>
    </source>
</evidence>
<dbReference type="EMBL" id="LT607413">
    <property type="protein sequence ID" value="SCF28702.1"/>
    <property type="molecule type" value="Genomic_DNA"/>
</dbReference>
<feature type="domain" description="DUF218" evidence="3">
    <location>
        <begin position="68"/>
        <end position="208"/>
    </location>
</feature>
<feature type="transmembrane region" description="Helical" evidence="2">
    <location>
        <begin position="29"/>
        <end position="49"/>
    </location>
</feature>
<dbReference type="InterPro" id="IPR051599">
    <property type="entry name" value="Cell_Envelope_Assoc"/>
</dbReference>
<evidence type="ECO:0000313" key="5">
    <source>
        <dbReference type="Proteomes" id="UP000198253"/>
    </source>
</evidence>
<reference evidence="5" key="1">
    <citation type="submission" date="2016-06" db="EMBL/GenBank/DDBJ databases">
        <authorList>
            <person name="Varghese N."/>
            <person name="Submissions Spin"/>
        </authorList>
    </citation>
    <scope>NUCLEOTIDE SEQUENCE [LARGE SCALE GENOMIC DNA]</scope>
    <source>
        <strain evidence="5">DSM 43816</strain>
    </source>
</reference>
<dbReference type="InParanoid" id="A0A1C4Z6P9"/>
<evidence type="ECO:0000313" key="4">
    <source>
        <dbReference type="EMBL" id="SCF28702.1"/>
    </source>
</evidence>
<feature type="compositionally biased region" description="Basic and acidic residues" evidence="1">
    <location>
        <begin position="231"/>
        <end position="242"/>
    </location>
</feature>
<organism evidence="4 5">
    <name type="scientific">Micromonospora echinospora</name>
    <name type="common">Micromonospora purpurea</name>
    <dbReference type="NCBI Taxonomy" id="1877"/>
    <lineage>
        <taxon>Bacteria</taxon>
        <taxon>Bacillati</taxon>
        <taxon>Actinomycetota</taxon>
        <taxon>Actinomycetes</taxon>
        <taxon>Micromonosporales</taxon>
        <taxon>Micromonosporaceae</taxon>
        <taxon>Micromonospora</taxon>
    </lineage>
</organism>
<accession>A0A1C4Z6P9</accession>